<feature type="non-terminal residue" evidence="3">
    <location>
        <position position="173"/>
    </location>
</feature>
<evidence type="ECO:0000313" key="3">
    <source>
        <dbReference type="RefSeq" id="XP_047736675.1"/>
    </source>
</evidence>
<proteinExistence type="predicted"/>
<keyword evidence="2" id="KW-1185">Reference proteome</keyword>
<dbReference type="PROSITE" id="PS50041">
    <property type="entry name" value="C_TYPE_LECTIN_2"/>
    <property type="match status" value="1"/>
</dbReference>
<dbReference type="InterPro" id="IPR016187">
    <property type="entry name" value="CTDL_fold"/>
</dbReference>
<gene>
    <name evidence="3" type="primary">LOC108677086</name>
</gene>
<dbReference type="GeneID" id="108677086"/>
<dbReference type="InterPro" id="IPR001304">
    <property type="entry name" value="C-type_lectin-like"/>
</dbReference>
<evidence type="ECO:0000259" key="1">
    <source>
        <dbReference type="PROSITE" id="PS50041"/>
    </source>
</evidence>
<evidence type="ECO:0000313" key="2">
    <source>
        <dbReference type="Proteomes" id="UP000694843"/>
    </source>
</evidence>
<protein>
    <submittedName>
        <fullName evidence="3">Perlucin-like protein</fullName>
    </submittedName>
</protein>
<organism evidence="2 3">
    <name type="scientific">Hyalella azteca</name>
    <name type="common">Amphipod</name>
    <dbReference type="NCBI Taxonomy" id="294128"/>
    <lineage>
        <taxon>Eukaryota</taxon>
        <taxon>Metazoa</taxon>
        <taxon>Ecdysozoa</taxon>
        <taxon>Arthropoda</taxon>
        <taxon>Crustacea</taxon>
        <taxon>Multicrustacea</taxon>
        <taxon>Malacostraca</taxon>
        <taxon>Eumalacostraca</taxon>
        <taxon>Peracarida</taxon>
        <taxon>Amphipoda</taxon>
        <taxon>Senticaudata</taxon>
        <taxon>Talitrida</taxon>
        <taxon>Talitroidea</taxon>
        <taxon>Hyalellidae</taxon>
        <taxon>Hyalella</taxon>
    </lineage>
</organism>
<name>A0A979FKB6_HYAAZ</name>
<dbReference type="RefSeq" id="XP_047736675.1">
    <property type="nucleotide sequence ID" value="XM_047880719.1"/>
</dbReference>
<dbReference type="AlphaFoldDB" id="A0A979FKB6"/>
<dbReference type="KEGG" id="hazt:108677086"/>
<reference evidence="3" key="1">
    <citation type="submission" date="2025-08" db="UniProtKB">
        <authorList>
            <consortium name="RefSeq"/>
        </authorList>
    </citation>
    <scope>IDENTIFICATION</scope>
    <source>
        <tissue evidence="3">Whole organism</tissue>
    </source>
</reference>
<dbReference type="SUPFAM" id="SSF56436">
    <property type="entry name" value="C-type lectin-like"/>
    <property type="match status" value="1"/>
</dbReference>
<dbReference type="InterPro" id="IPR016186">
    <property type="entry name" value="C-type_lectin-like/link_sf"/>
</dbReference>
<sequence length="173" mass="18680">MTGAAAIECPAGYEVVGSKGIHRLAGGYLTHDGAVTYCYQNFGRLPVLPDCASFTDVATYCTSSDYVIYAVCSRTPTDGLCATPYILVGTQCIHLLLTDYSSWSEARTSCGVTGGDLVILDDCYQYSKVTSFLNDQGNSPDGYWIGGSDRALEGQWRWIDGSTMAMGLPYWAN</sequence>
<feature type="domain" description="C-type lectin" evidence="1">
    <location>
        <begin position="88"/>
        <end position="173"/>
    </location>
</feature>
<accession>A0A979FKB6</accession>
<dbReference type="Gene3D" id="3.10.100.10">
    <property type="entry name" value="Mannose-Binding Protein A, subunit A"/>
    <property type="match status" value="1"/>
</dbReference>
<dbReference type="OrthoDB" id="8950604at2759"/>
<dbReference type="Proteomes" id="UP000694843">
    <property type="component" value="Unplaced"/>
</dbReference>
<dbReference type="Pfam" id="PF00059">
    <property type="entry name" value="Lectin_C"/>
    <property type="match status" value="1"/>
</dbReference>